<dbReference type="InParanoid" id="A0A2G5E596"/>
<sequence>MRSQHGYQDRLQNIIRTNSIYIQYSSFLKPIPSLEQNQAILTASTPPKPYSMSSVIHWNPVNNTIIPALNVKQLQPIILSDKVDNNSICFTAINTTIVRRR</sequence>
<gene>
    <name evidence="1" type="ORF">AQUCO_01100026v1</name>
</gene>
<evidence type="ECO:0000313" key="1">
    <source>
        <dbReference type="EMBL" id="PIA50925.1"/>
    </source>
</evidence>
<reference evidence="1 2" key="1">
    <citation type="submission" date="2017-09" db="EMBL/GenBank/DDBJ databases">
        <title>WGS assembly of Aquilegia coerulea Goldsmith.</title>
        <authorList>
            <person name="Hodges S."/>
            <person name="Kramer E."/>
            <person name="Nordborg M."/>
            <person name="Tomkins J."/>
            <person name="Borevitz J."/>
            <person name="Derieg N."/>
            <person name="Yan J."/>
            <person name="Mihaltcheva S."/>
            <person name="Hayes R.D."/>
            <person name="Rokhsar D."/>
        </authorList>
    </citation>
    <scope>NUCLEOTIDE SEQUENCE [LARGE SCALE GENOMIC DNA]</scope>
    <source>
        <strain evidence="2">cv. Goldsmith</strain>
    </source>
</reference>
<dbReference type="AlphaFoldDB" id="A0A2G5E596"/>
<keyword evidence="2" id="KW-1185">Reference proteome</keyword>
<dbReference type="Proteomes" id="UP000230069">
    <property type="component" value="Unassembled WGS sequence"/>
</dbReference>
<proteinExistence type="predicted"/>
<evidence type="ECO:0000313" key="2">
    <source>
        <dbReference type="Proteomes" id="UP000230069"/>
    </source>
</evidence>
<protein>
    <submittedName>
        <fullName evidence="1">Uncharacterized protein</fullName>
    </submittedName>
</protein>
<name>A0A2G5E596_AQUCA</name>
<organism evidence="1 2">
    <name type="scientific">Aquilegia coerulea</name>
    <name type="common">Rocky mountain columbine</name>
    <dbReference type="NCBI Taxonomy" id="218851"/>
    <lineage>
        <taxon>Eukaryota</taxon>
        <taxon>Viridiplantae</taxon>
        <taxon>Streptophyta</taxon>
        <taxon>Embryophyta</taxon>
        <taxon>Tracheophyta</taxon>
        <taxon>Spermatophyta</taxon>
        <taxon>Magnoliopsida</taxon>
        <taxon>Ranunculales</taxon>
        <taxon>Ranunculaceae</taxon>
        <taxon>Thalictroideae</taxon>
        <taxon>Aquilegia</taxon>
    </lineage>
</organism>
<dbReference type="EMBL" id="KZ305028">
    <property type="protein sequence ID" value="PIA50925.1"/>
    <property type="molecule type" value="Genomic_DNA"/>
</dbReference>
<accession>A0A2G5E596</accession>